<protein>
    <submittedName>
        <fullName evidence="2">Uncharacterized protein</fullName>
    </submittedName>
</protein>
<evidence type="ECO:0000313" key="3">
    <source>
        <dbReference type="Proteomes" id="UP000324222"/>
    </source>
</evidence>
<evidence type="ECO:0000256" key="1">
    <source>
        <dbReference type="SAM" id="MobiDB-lite"/>
    </source>
</evidence>
<organism evidence="2 3">
    <name type="scientific">Portunus trituberculatus</name>
    <name type="common">Swimming crab</name>
    <name type="synonym">Neptunus trituberculatus</name>
    <dbReference type="NCBI Taxonomy" id="210409"/>
    <lineage>
        <taxon>Eukaryota</taxon>
        <taxon>Metazoa</taxon>
        <taxon>Ecdysozoa</taxon>
        <taxon>Arthropoda</taxon>
        <taxon>Crustacea</taxon>
        <taxon>Multicrustacea</taxon>
        <taxon>Malacostraca</taxon>
        <taxon>Eumalacostraca</taxon>
        <taxon>Eucarida</taxon>
        <taxon>Decapoda</taxon>
        <taxon>Pleocyemata</taxon>
        <taxon>Brachyura</taxon>
        <taxon>Eubrachyura</taxon>
        <taxon>Portunoidea</taxon>
        <taxon>Portunidae</taxon>
        <taxon>Portuninae</taxon>
        <taxon>Portunus</taxon>
    </lineage>
</organism>
<evidence type="ECO:0000313" key="2">
    <source>
        <dbReference type="EMBL" id="MPC22397.1"/>
    </source>
</evidence>
<reference evidence="2 3" key="1">
    <citation type="submission" date="2019-05" db="EMBL/GenBank/DDBJ databases">
        <title>Another draft genome of Portunus trituberculatus and its Hox gene families provides insights of decapod evolution.</title>
        <authorList>
            <person name="Jeong J.-H."/>
            <person name="Song I."/>
            <person name="Kim S."/>
            <person name="Choi T."/>
            <person name="Kim D."/>
            <person name="Ryu S."/>
            <person name="Kim W."/>
        </authorList>
    </citation>
    <scope>NUCLEOTIDE SEQUENCE [LARGE SCALE GENOMIC DNA]</scope>
    <source>
        <tissue evidence="2">Muscle</tissue>
    </source>
</reference>
<proteinExistence type="predicted"/>
<feature type="region of interest" description="Disordered" evidence="1">
    <location>
        <begin position="1"/>
        <end position="47"/>
    </location>
</feature>
<gene>
    <name evidence="2" type="ORF">E2C01_015410</name>
</gene>
<keyword evidence="3" id="KW-1185">Reference proteome</keyword>
<comment type="caution">
    <text evidence="2">The sequence shown here is derived from an EMBL/GenBank/DDBJ whole genome shotgun (WGS) entry which is preliminary data.</text>
</comment>
<dbReference type="AlphaFoldDB" id="A0A5B7DMP4"/>
<accession>A0A5B7DMP4</accession>
<name>A0A5B7DMP4_PORTR</name>
<sequence length="75" mass="7736">MLTIHALAPMNHGPKRRVDSAVGGRQARLGSGEERRRVAGKPQPGENIGTQGCGGQCRGVAPMPCLSISTDAAVT</sequence>
<dbReference type="Proteomes" id="UP000324222">
    <property type="component" value="Unassembled WGS sequence"/>
</dbReference>
<dbReference type="EMBL" id="VSRR010001083">
    <property type="protein sequence ID" value="MPC22397.1"/>
    <property type="molecule type" value="Genomic_DNA"/>
</dbReference>